<reference evidence="9 10" key="1">
    <citation type="submission" date="2011-07" db="EMBL/GenBank/DDBJ databases">
        <authorList>
            <person name="Coyne R."/>
            <person name="Brami D."/>
            <person name="Johnson J."/>
            <person name="Hostetler J."/>
            <person name="Hannick L."/>
            <person name="Clark T."/>
            <person name="Cassidy-Hanley D."/>
            <person name="Inman J."/>
        </authorList>
    </citation>
    <scope>NUCLEOTIDE SEQUENCE [LARGE SCALE GENOMIC DNA]</scope>
    <source>
        <strain evidence="9 10">G5</strain>
    </source>
</reference>
<dbReference type="SUPFAM" id="SSF46565">
    <property type="entry name" value="Chaperone J-domain"/>
    <property type="match status" value="1"/>
</dbReference>
<dbReference type="InterPro" id="IPR001305">
    <property type="entry name" value="HSP_DnaJ_Cys-rich_dom"/>
</dbReference>
<dbReference type="InterPro" id="IPR018253">
    <property type="entry name" value="DnaJ_domain_CS"/>
</dbReference>
<gene>
    <name evidence="9" type="ORF">IMG5_121970</name>
</gene>
<dbReference type="GO" id="GO:0008270">
    <property type="term" value="F:zinc ion binding"/>
    <property type="evidence" value="ECO:0007669"/>
    <property type="project" value="UniProtKB-KW"/>
</dbReference>
<feature type="region of interest" description="Disordered" evidence="6">
    <location>
        <begin position="429"/>
        <end position="467"/>
    </location>
</feature>
<keyword evidence="4 5" id="KW-0862">Zinc</keyword>
<protein>
    <submittedName>
        <fullName evidence="9">Uncharacterized protein</fullName>
    </submittedName>
</protein>
<dbReference type="Pfam" id="PF01556">
    <property type="entry name" value="DnaJ_C"/>
    <property type="match status" value="1"/>
</dbReference>
<dbReference type="FunFam" id="2.60.260.20:FF:000003">
    <property type="entry name" value="DnaJ subfamily A member 2"/>
    <property type="match status" value="1"/>
</dbReference>
<dbReference type="Gene3D" id="1.10.287.110">
    <property type="entry name" value="DnaJ domain"/>
    <property type="match status" value="1"/>
</dbReference>
<dbReference type="SMART" id="SM00271">
    <property type="entry name" value="DnaJ"/>
    <property type="match status" value="1"/>
</dbReference>
<dbReference type="PROSITE" id="PS00636">
    <property type="entry name" value="DNAJ_1"/>
    <property type="match status" value="1"/>
</dbReference>
<evidence type="ECO:0000256" key="4">
    <source>
        <dbReference type="ARBA" id="ARBA00022833"/>
    </source>
</evidence>
<dbReference type="InterPro" id="IPR002939">
    <property type="entry name" value="DnaJ_C"/>
</dbReference>
<feature type="domain" description="CR-type" evidence="8">
    <location>
        <begin position="184"/>
        <end position="266"/>
    </location>
</feature>
<dbReference type="GeneID" id="14906991"/>
<evidence type="ECO:0000256" key="1">
    <source>
        <dbReference type="ARBA" id="ARBA00022723"/>
    </source>
</evidence>
<proteinExistence type="predicted"/>
<dbReference type="OMA" id="IVFHIVE"/>
<dbReference type="Gene3D" id="2.10.230.10">
    <property type="entry name" value="Heat shock protein DnaJ, cysteine-rich domain"/>
    <property type="match status" value="1"/>
</dbReference>
<dbReference type="PANTHER" id="PTHR43888">
    <property type="entry name" value="DNAJ-LIKE-2, ISOFORM A-RELATED"/>
    <property type="match status" value="1"/>
</dbReference>
<dbReference type="FunCoup" id="G0QV82">
    <property type="interactions" value="291"/>
</dbReference>
<dbReference type="SUPFAM" id="SSF49493">
    <property type="entry name" value="HSP40/DnaJ peptide-binding domain"/>
    <property type="match status" value="2"/>
</dbReference>
<dbReference type="InterPro" id="IPR036410">
    <property type="entry name" value="HSP_DnaJ_Cys-rich_dom_sf"/>
</dbReference>
<dbReference type="InParanoid" id="G0QV82"/>
<evidence type="ECO:0000259" key="7">
    <source>
        <dbReference type="PROSITE" id="PS50076"/>
    </source>
</evidence>
<evidence type="ECO:0000256" key="2">
    <source>
        <dbReference type="ARBA" id="ARBA00022737"/>
    </source>
</evidence>
<evidence type="ECO:0000313" key="9">
    <source>
        <dbReference type="EMBL" id="EGR30866.1"/>
    </source>
</evidence>
<dbReference type="InterPro" id="IPR001623">
    <property type="entry name" value="DnaJ_domain"/>
</dbReference>
<feature type="zinc finger region" description="CR-type" evidence="5">
    <location>
        <begin position="184"/>
        <end position="266"/>
    </location>
</feature>
<dbReference type="PROSITE" id="PS50076">
    <property type="entry name" value="DNAJ_2"/>
    <property type="match status" value="1"/>
</dbReference>
<dbReference type="Proteomes" id="UP000008983">
    <property type="component" value="Unassembled WGS sequence"/>
</dbReference>
<feature type="domain" description="J" evidence="7">
    <location>
        <begin position="44"/>
        <end position="131"/>
    </location>
</feature>
<dbReference type="EMBL" id="GL983935">
    <property type="protein sequence ID" value="EGR30866.1"/>
    <property type="molecule type" value="Genomic_DNA"/>
</dbReference>
<dbReference type="CDD" id="cd10747">
    <property type="entry name" value="DnaJ_C"/>
    <property type="match status" value="1"/>
</dbReference>
<dbReference type="STRING" id="857967.G0QV82"/>
<dbReference type="eggNOG" id="KOG0712">
    <property type="taxonomic scope" value="Eukaryota"/>
</dbReference>
<dbReference type="Pfam" id="PF00226">
    <property type="entry name" value="DnaJ"/>
    <property type="match status" value="1"/>
</dbReference>
<dbReference type="CDD" id="cd10719">
    <property type="entry name" value="DnaJ_zf"/>
    <property type="match status" value="1"/>
</dbReference>
<organism evidence="9 10">
    <name type="scientific">Ichthyophthirius multifiliis</name>
    <name type="common">White spot disease agent</name>
    <name type="synonym">Ich</name>
    <dbReference type="NCBI Taxonomy" id="5932"/>
    <lineage>
        <taxon>Eukaryota</taxon>
        <taxon>Sar</taxon>
        <taxon>Alveolata</taxon>
        <taxon>Ciliophora</taxon>
        <taxon>Intramacronucleata</taxon>
        <taxon>Oligohymenophorea</taxon>
        <taxon>Hymenostomatida</taxon>
        <taxon>Ophryoglenina</taxon>
        <taxon>Ichthyophthirius</taxon>
    </lineage>
</organism>
<dbReference type="AlphaFoldDB" id="G0QV82"/>
<accession>G0QV82</accession>
<dbReference type="OrthoDB" id="550424at2759"/>
<dbReference type="InterPro" id="IPR044713">
    <property type="entry name" value="DNJA1/2-like"/>
</dbReference>
<dbReference type="GO" id="GO:0030544">
    <property type="term" value="F:Hsp70 protein binding"/>
    <property type="evidence" value="ECO:0007669"/>
    <property type="project" value="InterPro"/>
</dbReference>
<dbReference type="GO" id="GO:0006457">
    <property type="term" value="P:protein folding"/>
    <property type="evidence" value="ECO:0007669"/>
    <property type="project" value="InterPro"/>
</dbReference>
<evidence type="ECO:0000256" key="6">
    <source>
        <dbReference type="SAM" id="MobiDB-lite"/>
    </source>
</evidence>
<dbReference type="PROSITE" id="PS51188">
    <property type="entry name" value="ZF_CR"/>
    <property type="match status" value="1"/>
</dbReference>
<feature type="region of interest" description="Disordered" evidence="6">
    <location>
        <begin position="18"/>
        <end position="41"/>
    </location>
</feature>
<evidence type="ECO:0000256" key="3">
    <source>
        <dbReference type="ARBA" id="ARBA00022771"/>
    </source>
</evidence>
<keyword evidence="10" id="KW-1185">Reference proteome</keyword>
<dbReference type="CDD" id="cd06257">
    <property type="entry name" value="DnaJ"/>
    <property type="match status" value="1"/>
</dbReference>
<keyword evidence="2" id="KW-0677">Repeat</keyword>
<sequence>MFSSGFGGFNFGFGGGSRGSYDNDQFDQEDSQNNQEQKSVDTQELYNIIGIDKKADINEIRKQFKKSCIKGDYRHPDKGGDPEKVIKNNQIKKPNIIKKKIQNNKKKFKKLNEAYEILTNPEKRDVYDKYGLEGLKEGGGSQANNPFDLLSNLFGGGGSRAQAQRKAKTKEHTVELTLDDVYKGKYLKTSFKRLRTCEKCEGKGGVNAKTCIKCKGQKIVIKMVRLGPNTYSQTQQYCDECEGKGTTMKEEDQCKTCKGQKIVENLKELEVPVEPGVPHEYSYKFVGEADEAPGIQAGDLYVKIVIKKHKLFERVGADLYINKSITLLEALSGFFIEIEHLDGSKLKIASPPGYYITNGQIRTIKGKGMPFFKDAFSYGNLYIRFKVEFPKTKEFKPDMVNQLKQVLTGNKKQENIEKGKKLEYMQNYQVSDLNPNPKGGKNQEQDDSENDRHDRRGHTQNLQCAQQ</sequence>
<name>G0QV82_ICHMU</name>
<evidence type="ECO:0000259" key="8">
    <source>
        <dbReference type="PROSITE" id="PS51188"/>
    </source>
</evidence>
<dbReference type="InterPro" id="IPR036869">
    <property type="entry name" value="J_dom_sf"/>
</dbReference>
<dbReference type="Gene3D" id="2.60.260.20">
    <property type="entry name" value="Urease metallochaperone UreE, N-terminal domain"/>
    <property type="match status" value="2"/>
</dbReference>
<dbReference type="InterPro" id="IPR008971">
    <property type="entry name" value="HSP40/DnaJ_pept-bd"/>
</dbReference>
<dbReference type="RefSeq" id="XP_004032453.1">
    <property type="nucleotide sequence ID" value="XM_004032405.1"/>
</dbReference>
<dbReference type="FunFam" id="2.10.230.10:FF:000001">
    <property type="entry name" value="DnaJ subfamily A member 2"/>
    <property type="match status" value="1"/>
</dbReference>
<keyword evidence="3 5" id="KW-0863">Zinc-finger</keyword>
<feature type="compositionally biased region" description="Polar residues" evidence="6">
    <location>
        <begin position="31"/>
        <end position="41"/>
    </location>
</feature>
<dbReference type="PRINTS" id="PR00625">
    <property type="entry name" value="JDOMAIN"/>
</dbReference>
<dbReference type="SUPFAM" id="SSF57938">
    <property type="entry name" value="DnaJ/Hsp40 cysteine-rich domain"/>
    <property type="match status" value="1"/>
</dbReference>
<evidence type="ECO:0000256" key="5">
    <source>
        <dbReference type="PROSITE-ProRule" id="PRU00546"/>
    </source>
</evidence>
<dbReference type="Pfam" id="PF00684">
    <property type="entry name" value="DnaJ_CXXCXGXG"/>
    <property type="match status" value="1"/>
</dbReference>
<dbReference type="GO" id="GO:0051082">
    <property type="term" value="F:unfolded protein binding"/>
    <property type="evidence" value="ECO:0007669"/>
    <property type="project" value="InterPro"/>
</dbReference>
<keyword evidence="1 5" id="KW-0479">Metal-binding</keyword>
<evidence type="ECO:0000313" key="10">
    <source>
        <dbReference type="Proteomes" id="UP000008983"/>
    </source>
</evidence>